<organism evidence="2 3">
    <name type="scientific">Monosiga brevicollis</name>
    <name type="common">Choanoflagellate</name>
    <dbReference type="NCBI Taxonomy" id="81824"/>
    <lineage>
        <taxon>Eukaryota</taxon>
        <taxon>Choanoflagellata</taxon>
        <taxon>Craspedida</taxon>
        <taxon>Salpingoecidae</taxon>
        <taxon>Monosiga</taxon>
    </lineage>
</organism>
<dbReference type="AlphaFoldDB" id="A9UQ97"/>
<dbReference type="InterPro" id="IPR011992">
    <property type="entry name" value="EF-hand-dom_pair"/>
</dbReference>
<gene>
    <name evidence="2" type="ORF">MONBRDRAFT_5213</name>
</gene>
<reference evidence="2 3" key="1">
    <citation type="journal article" date="2008" name="Nature">
        <title>The genome of the choanoflagellate Monosiga brevicollis and the origin of metazoans.</title>
        <authorList>
            <consortium name="JGI Sequencing"/>
            <person name="King N."/>
            <person name="Westbrook M.J."/>
            <person name="Young S.L."/>
            <person name="Kuo A."/>
            <person name="Abedin M."/>
            <person name="Chapman J."/>
            <person name="Fairclough S."/>
            <person name="Hellsten U."/>
            <person name="Isogai Y."/>
            <person name="Letunic I."/>
            <person name="Marr M."/>
            <person name="Pincus D."/>
            <person name="Putnam N."/>
            <person name="Rokas A."/>
            <person name="Wright K.J."/>
            <person name="Zuzow R."/>
            <person name="Dirks W."/>
            <person name="Good M."/>
            <person name="Goodstein D."/>
            <person name="Lemons D."/>
            <person name="Li W."/>
            <person name="Lyons J.B."/>
            <person name="Morris A."/>
            <person name="Nichols S."/>
            <person name="Richter D.J."/>
            <person name="Salamov A."/>
            <person name="Bork P."/>
            <person name="Lim W.A."/>
            <person name="Manning G."/>
            <person name="Miller W.T."/>
            <person name="McGinnis W."/>
            <person name="Shapiro H."/>
            <person name="Tjian R."/>
            <person name="Grigoriev I.V."/>
            <person name="Rokhsar D."/>
        </authorList>
    </citation>
    <scope>NUCLEOTIDE SEQUENCE [LARGE SCALE GENOMIC DNA]</scope>
    <source>
        <strain evidence="3">MX1 / ATCC 50154</strain>
    </source>
</reference>
<evidence type="ECO:0000313" key="3">
    <source>
        <dbReference type="Proteomes" id="UP000001357"/>
    </source>
</evidence>
<protein>
    <recommendedName>
        <fullName evidence="4">EF-hand domain-containing protein</fullName>
    </recommendedName>
</protein>
<feature type="compositionally biased region" description="Acidic residues" evidence="1">
    <location>
        <begin position="250"/>
        <end position="263"/>
    </location>
</feature>
<name>A9UQ97_MONBE</name>
<sequence>MYTTVSLDMVESLTSTPPARLTSHGAHHRDSDTSRQALRQSFPPDLRRLPPVGGTPPPPAALGSPDPKNRDRSSLGPIPSRARGLPPLDLRGRRSLDSVSRQTSVSYSDGNAVPSPSPKSFQSPAAHRHRRNSRRSSLEPLTNHSVYRLTGQRVSNCRVIRVGGGYLILSNEMNALYTDRELRKRLTKNSFVPRGLNVVEAAANGTLRLVDGSTLLPDGSRLFRDGTVVAPPAPDDSDDLFGVLTAADEVPPDTDPTDSSEPEPEPRSTASEPPSVVLTMPVLGPESTSPDEDGPDALNLDTTGSAITDDTVAFAPVPPSATSELDDSSHVERFGSTGRGRRQRRPLEWQFDQEVRETLADGTRVLADGTHITPTGRMVLADGTELSEEESRDLALRRKHGVHRIKPATSTEPLPEEEDTSGASQAGIESDHDPSHGATAARRRLSVMPEHVAMEADADPSFVHPDVMVAPVTVAGIDGIDAIHGIDALDYLAKYCILQPGQEAAYRSVFESLAVREDDTIGVLELDLGLKTINRELITDGEVTYVHTVLDLGKGRSINFRYFSVIAALSQRVASLDRMVKGLINALDVEALAVKIEKCKELFYLLDERRAGSVSLDDLSHELRAGRISEIHERLVLDKFGEGGRTEADFLDFLAYIPLFLEIHDTINDNPFDLNRDK</sequence>
<dbReference type="eggNOG" id="ENOG502S4PE">
    <property type="taxonomic scope" value="Eukaryota"/>
</dbReference>
<feature type="compositionally biased region" description="Polar residues" evidence="1">
    <location>
        <begin position="1"/>
        <end position="17"/>
    </location>
</feature>
<feature type="region of interest" description="Disordered" evidence="1">
    <location>
        <begin position="384"/>
        <end position="439"/>
    </location>
</feature>
<dbReference type="GeneID" id="5887370"/>
<feature type="compositionally biased region" description="Basic residues" evidence="1">
    <location>
        <begin position="397"/>
        <end position="406"/>
    </location>
</feature>
<evidence type="ECO:0000256" key="1">
    <source>
        <dbReference type="SAM" id="MobiDB-lite"/>
    </source>
</evidence>
<dbReference type="RefSeq" id="XP_001742320.1">
    <property type="nucleotide sequence ID" value="XM_001742268.1"/>
</dbReference>
<dbReference type="PANTHER" id="PTHR35538:SF3">
    <property type="entry name" value="C-TYPE LECTIN DOMAIN-CONTAINING PROTEIN"/>
    <property type="match status" value="1"/>
</dbReference>
<feature type="region of interest" description="Disordered" evidence="1">
    <location>
        <begin position="247"/>
        <end position="345"/>
    </location>
</feature>
<feature type="compositionally biased region" description="Polar residues" evidence="1">
    <location>
        <begin position="99"/>
        <end position="109"/>
    </location>
</feature>
<feature type="region of interest" description="Disordered" evidence="1">
    <location>
        <begin position="1"/>
        <end position="141"/>
    </location>
</feature>
<dbReference type="EMBL" id="CH991543">
    <property type="protein sequence ID" value="EDQ92558.1"/>
    <property type="molecule type" value="Genomic_DNA"/>
</dbReference>
<keyword evidence="3" id="KW-1185">Reference proteome</keyword>
<evidence type="ECO:0000313" key="2">
    <source>
        <dbReference type="EMBL" id="EDQ92558.1"/>
    </source>
</evidence>
<dbReference type="Gene3D" id="1.10.238.10">
    <property type="entry name" value="EF-hand"/>
    <property type="match status" value="1"/>
</dbReference>
<accession>A9UQ97</accession>
<proteinExistence type="predicted"/>
<dbReference type="InParanoid" id="A9UQ97"/>
<dbReference type="KEGG" id="mbr:MONBRDRAFT_5213"/>
<dbReference type="SUPFAM" id="SSF47473">
    <property type="entry name" value="EF-hand"/>
    <property type="match status" value="1"/>
</dbReference>
<dbReference type="PANTHER" id="PTHR35538">
    <property type="entry name" value="LIG_CHAN-GLU_BD DOMAIN-CONTAINING PROTEIN"/>
    <property type="match status" value="1"/>
</dbReference>
<dbReference type="OMA" id="HDTINDN"/>
<dbReference type="Proteomes" id="UP000001357">
    <property type="component" value="Unassembled WGS sequence"/>
</dbReference>
<evidence type="ECO:0008006" key="4">
    <source>
        <dbReference type="Google" id="ProtNLM"/>
    </source>
</evidence>